<name>A0ABS8VXA7_9PROT</name>
<dbReference type="SUPFAM" id="SSF56112">
    <property type="entry name" value="Protein kinase-like (PK-like)"/>
    <property type="match status" value="1"/>
</dbReference>
<evidence type="ECO:0000313" key="2">
    <source>
        <dbReference type="EMBL" id="MCE0745365.1"/>
    </source>
</evidence>
<comment type="caution">
    <text evidence="2">The sequence shown here is derived from an EMBL/GenBank/DDBJ whole genome shotgun (WGS) entry which is preliminary data.</text>
</comment>
<evidence type="ECO:0000313" key="3">
    <source>
        <dbReference type="Proteomes" id="UP001521074"/>
    </source>
</evidence>
<protein>
    <recommendedName>
        <fullName evidence="1">Protein kinase domain-containing protein</fullName>
    </recommendedName>
</protein>
<dbReference type="PROSITE" id="PS50011">
    <property type="entry name" value="PROTEIN_KINASE_DOM"/>
    <property type="match status" value="1"/>
</dbReference>
<sequence length="657" mass="71029">MAEADEFGQSETGDSRNLTIDGRYVIDLDQKLADFVNCPAYHVKDTVSPTTDVLALAPPALLPPHASAAVIAKMRAPNLLSVRSFSDATGSLWILCDAPPGNALSEGGTWTETSVLERVIVPIASILHAYNEAGVTHRAIRPDNVFDSGGRSAVCLGPAVTAPPAYFQPDRFEPLTSAICEPAGRGSGTIVDDVFSLGALAAWLLGGCVPYRDDAPGAQLEERFQKGSFAVLAGHLPLSQDVAPLLAAMLSDDPAARPSPRDLLHAADHKGYVVRRAAVATAPIILGSVRIKTARTLAWYAARYRKEFASLLVRGVIERWMSYELGMPQAAGKLALLARDVVLAEDGTIASSATFMELISVIDPTMPLCWSDIWFWPDAIGQLLTTSLAGKSKASVDPSLAVFELIRTGRLDKFALVTSVPTQPTACAMVQTAARQVSIETLADIDRLPYVLNPYLPCLSPRCQNERLTATWALLQWLNTAQDMEVSGATALLDRQMTIFMAVAALRSRLVETFSDLAISKNSWSLDLALLAKVQHLYMTGPLKGIGRKLLPHLTPDLKRWRSRSTRTSRGEQLAVAAGEGDLGLMQKILADPQALRRDQAAYNAARKLENKLKTERERLAHQDTDVPQPMRNEMIRLATAVGVVCAIGSLCAEIVL</sequence>
<evidence type="ECO:0000259" key="1">
    <source>
        <dbReference type="PROSITE" id="PS50011"/>
    </source>
</evidence>
<dbReference type="InterPro" id="IPR011009">
    <property type="entry name" value="Kinase-like_dom_sf"/>
</dbReference>
<reference evidence="2 3" key="1">
    <citation type="submission" date="2021-12" db="EMBL/GenBank/DDBJ databases">
        <title>Genome sequence of Acetobacter sicerae DmPark20a_162.</title>
        <authorList>
            <person name="Chaston J.M."/>
        </authorList>
    </citation>
    <scope>NUCLEOTIDE SEQUENCE [LARGE SCALE GENOMIC DNA]</scope>
    <source>
        <strain evidence="2 3">DmPark20a_162</strain>
    </source>
</reference>
<keyword evidence="3" id="KW-1185">Reference proteome</keyword>
<gene>
    <name evidence="2" type="ORF">LWC05_15940</name>
</gene>
<proteinExistence type="predicted"/>
<dbReference type="EMBL" id="JAJSOJ010000070">
    <property type="protein sequence ID" value="MCE0745365.1"/>
    <property type="molecule type" value="Genomic_DNA"/>
</dbReference>
<dbReference type="Gene3D" id="1.10.510.10">
    <property type="entry name" value="Transferase(Phosphotransferase) domain 1"/>
    <property type="match status" value="1"/>
</dbReference>
<dbReference type="Proteomes" id="UP001521074">
    <property type="component" value="Unassembled WGS sequence"/>
</dbReference>
<accession>A0ABS8VXA7</accession>
<dbReference type="InterPro" id="IPR000719">
    <property type="entry name" value="Prot_kinase_dom"/>
</dbReference>
<organism evidence="2 3">
    <name type="scientific">Acetobacter sicerae</name>
    <dbReference type="NCBI Taxonomy" id="85325"/>
    <lineage>
        <taxon>Bacteria</taxon>
        <taxon>Pseudomonadati</taxon>
        <taxon>Pseudomonadota</taxon>
        <taxon>Alphaproteobacteria</taxon>
        <taxon>Acetobacterales</taxon>
        <taxon>Acetobacteraceae</taxon>
        <taxon>Acetobacter</taxon>
    </lineage>
</organism>
<dbReference type="RefSeq" id="WP_232879021.1">
    <property type="nucleotide sequence ID" value="NZ_JAJSOJ010000070.1"/>
</dbReference>
<feature type="domain" description="Protein kinase" evidence="1">
    <location>
        <begin position="1"/>
        <end position="272"/>
    </location>
</feature>